<feature type="domain" description="Thioester reductase (TE)" evidence="1">
    <location>
        <begin position="15"/>
        <end position="250"/>
    </location>
</feature>
<dbReference type="InterPro" id="IPR036291">
    <property type="entry name" value="NAD(P)-bd_dom_sf"/>
</dbReference>
<dbReference type="RefSeq" id="WP_254570228.1">
    <property type="nucleotide sequence ID" value="NZ_CP098502.1"/>
</dbReference>
<dbReference type="PANTHER" id="PTHR11011">
    <property type="entry name" value="MALE STERILITY PROTEIN 2-RELATED"/>
    <property type="match status" value="1"/>
</dbReference>
<dbReference type="Gene3D" id="3.40.50.720">
    <property type="entry name" value="NAD(P)-binding Rossmann-like Domain"/>
    <property type="match status" value="1"/>
</dbReference>
<dbReference type="Proteomes" id="UP001056035">
    <property type="component" value="Chromosome"/>
</dbReference>
<dbReference type="SUPFAM" id="SSF51735">
    <property type="entry name" value="NAD(P)-binding Rossmann-fold domains"/>
    <property type="match status" value="1"/>
</dbReference>
<gene>
    <name evidence="2" type="ORF">NBH00_19415</name>
</gene>
<proteinExistence type="predicted"/>
<dbReference type="Pfam" id="PF07993">
    <property type="entry name" value="NAD_binding_4"/>
    <property type="match status" value="1"/>
</dbReference>
<keyword evidence="3" id="KW-1185">Reference proteome</keyword>
<dbReference type="PANTHER" id="PTHR11011:SF45">
    <property type="entry name" value="FATTY ACYL-COA REDUCTASE CG8306-RELATED"/>
    <property type="match status" value="1"/>
</dbReference>
<protein>
    <submittedName>
        <fullName evidence="2">SDR family oxidoreductase</fullName>
    </submittedName>
</protein>
<accession>A0ABY5DN97</accession>
<evidence type="ECO:0000313" key="3">
    <source>
        <dbReference type="Proteomes" id="UP001056035"/>
    </source>
</evidence>
<evidence type="ECO:0000313" key="2">
    <source>
        <dbReference type="EMBL" id="UTI63503.1"/>
    </source>
</evidence>
<dbReference type="EMBL" id="CP098502">
    <property type="protein sequence ID" value="UTI63503.1"/>
    <property type="molecule type" value="Genomic_DNA"/>
</dbReference>
<evidence type="ECO:0000259" key="1">
    <source>
        <dbReference type="Pfam" id="PF07993"/>
    </source>
</evidence>
<organism evidence="2 3">
    <name type="scientific">Paraconexibacter antarcticus</name>
    <dbReference type="NCBI Taxonomy" id="2949664"/>
    <lineage>
        <taxon>Bacteria</taxon>
        <taxon>Bacillati</taxon>
        <taxon>Actinomycetota</taxon>
        <taxon>Thermoleophilia</taxon>
        <taxon>Solirubrobacterales</taxon>
        <taxon>Paraconexibacteraceae</taxon>
        <taxon>Paraconexibacter</taxon>
    </lineage>
</organism>
<reference evidence="2 3" key="1">
    <citation type="submission" date="2022-06" db="EMBL/GenBank/DDBJ databases">
        <title>Paraconexibacter antarcticus.</title>
        <authorList>
            <person name="Kim C.S."/>
        </authorList>
    </citation>
    <scope>NUCLEOTIDE SEQUENCE [LARGE SCALE GENOMIC DNA]</scope>
    <source>
        <strain evidence="2 3">02-257</strain>
    </source>
</reference>
<dbReference type="InterPro" id="IPR013120">
    <property type="entry name" value="FAR_NAD-bd"/>
</dbReference>
<sequence length="363" mass="37941">MSDAAPAAPAETIVLTGGTGFLGSVVLERLLVTTEEPIVLLVRAADDAAAAARLRGLAVATWGDADVLPSRVTALAADLELPDLGRTDGALDALAARTATVVHCAASVRFDLSLEDARRVNVGGTRQMVALAARARELGAPGRLVHVSTAYVHGRTNVLAREHGPEQAPVHRNTYEQTKLEAEHETRALTDGVAIVRPSIVVGDAVTGWTSSFNVIYVPLKAAARGLLTVVPGPADAWLDLVPVDQVAEVVAALVRRPELDGVFQAVAGEEAPRLQPFADVVCEVLGIPPAACEPAAAEQLGLYAPYADVASPFELGRARELGVRPVPVAELVPRLLAFAETAGWGRRPQPRAVAWTATPAVG</sequence>
<name>A0ABY5DN97_9ACTN</name>
<dbReference type="InterPro" id="IPR026055">
    <property type="entry name" value="FAR"/>
</dbReference>